<evidence type="ECO:0000313" key="3">
    <source>
        <dbReference type="Proteomes" id="UP000722791"/>
    </source>
</evidence>
<proteinExistence type="predicted"/>
<dbReference type="PANTHER" id="PTHR48226:SF1">
    <property type="entry name" value="WAS_WASL-INTERACTING PROTEIN FAMILY MEMBER 1"/>
    <property type="match status" value="1"/>
</dbReference>
<reference evidence="2" key="1">
    <citation type="journal article" date="2021" name="Proc. Natl. Acad. Sci. U.S.A.">
        <title>Three genomes in the algal genus Volvox reveal the fate of a haploid sex-determining region after a transition to homothallism.</title>
        <authorList>
            <person name="Yamamoto K."/>
            <person name="Hamaji T."/>
            <person name="Kawai-Toyooka H."/>
            <person name="Matsuzaki R."/>
            <person name="Takahashi F."/>
            <person name="Nishimura Y."/>
            <person name="Kawachi M."/>
            <person name="Noguchi H."/>
            <person name="Minakuchi Y."/>
            <person name="Umen J.G."/>
            <person name="Toyoda A."/>
            <person name="Nozaki H."/>
        </authorList>
    </citation>
    <scope>NUCLEOTIDE SEQUENCE</scope>
    <source>
        <strain evidence="2">NIES-3785</strain>
    </source>
</reference>
<comment type="caution">
    <text evidence="2">The sequence shown here is derived from an EMBL/GenBank/DDBJ whole genome shotgun (WGS) entry which is preliminary data.</text>
</comment>
<dbReference type="EMBL" id="BNCQ01000036">
    <property type="protein sequence ID" value="GIM10961.1"/>
    <property type="molecule type" value="Genomic_DNA"/>
</dbReference>
<feature type="compositionally biased region" description="Basic and acidic residues" evidence="1">
    <location>
        <begin position="400"/>
        <end position="409"/>
    </location>
</feature>
<feature type="compositionally biased region" description="Gly residues" evidence="1">
    <location>
        <begin position="107"/>
        <end position="126"/>
    </location>
</feature>
<dbReference type="SUPFAM" id="SSF52047">
    <property type="entry name" value="RNI-like"/>
    <property type="match status" value="1"/>
</dbReference>
<accession>A0A8J4LV93</accession>
<feature type="compositionally biased region" description="Low complexity" evidence="1">
    <location>
        <begin position="414"/>
        <end position="434"/>
    </location>
</feature>
<dbReference type="InterPro" id="IPR053099">
    <property type="entry name" value="WAS/WASL-interacting_domain"/>
</dbReference>
<dbReference type="Proteomes" id="UP000722791">
    <property type="component" value="Unassembled WGS sequence"/>
</dbReference>
<feature type="non-terminal residue" evidence="2">
    <location>
        <position position="600"/>
    </location>
</feature>
<name>A0A8J4LV93_9CHLO</name>
<feature type="compositionally biased region" description="Gly residues" evidence="1">
    <location>
        <begin position="452"/>
        <end position="463"/>
    </location>
</feature>
<dbReference type="GO" id="GO:0030048">
    <property type="term" value="P:actin filament-based movement"/>
    <property type="evidence" value="ECO:0007669"/>
    <property type="project" value="TreeGrafter"/>
</dbReference>
<organism evidence="2 3">
    <name type="scientific">Volvox reticuliferus</name>
    <dbReference type="NCBI Taxonomy" id="1737510"/>
    <lineage>
        <taxon>Eukaryota</taxon>
        <taxon>Viridiplantae</taxon>
        <taxon>Chlorophyta</taxon>
        <taxon>core chlorophytes</taxon>
        <taxon>Chlorophyceae</taxon>
        <taxon>CS clade</taxon>
        <taxon>Chlamydomonadales</taxon>
        <taxon>Volvocaceae</taxon>
        <taxon>Volvox</taxon>
    </lineage>
</organism>
<protein>
    <submittedName>
        <fullName evidence="2">Uncharacterized protein</fullName>
    </submittedName>
</protein>
<dbReference type="GO" id="GO:0005884">
    <property type="term" value="C:actin filament"/>
    <property type="evidence" value="ECO:0007669"/>
    <property type="project" value="TreeGrafter"/>
</dbReference>
<feature type="region of interest" description="Disordered" evidence="1">
    <location>
        <begin position="449"/>
        <end position="476"/>
    </location>
</feature>
<dbReference type="PANTHER" id="PTHR48226">
    <property type="entry name" value="OS06G0326200 PROTEIN"/>
    <property type="match status" value="1"/>
</dbReference>
<feature type="region of interest" description="Disordered" evidence="1">
    <location>
        <begin position="102"/>
        <end position="130"/>
    </location>
</feature>
<sequence>RCCAATCAKEAEVAVSPSPPLPLSGWLVVCGVGRCLTSLQMHVGDIALVEDLAMSMTHPHLQRLELFIGRTGNPHGSPPVVQFMIGMFPGLRHFGMTWAGGSQDATSGGGAGGGGGGDGGGGGAGGAPPAVGSLSHGSRRLFLDGRPRLGPLLLGAMVTLVHLESLELRGFLIDTEGHAIVTRHWSRVAGRLQRLVLGDIHLMVPTTAPPDMQLGDLLDACTQLRELHMDICLPAASGMPGLAAAGGPGGIAAAALLIRLMYASRDVRTIRPEMLPVSLTRLCLPGVCLISATDLAPLSRLGNLTSLELTALGPGAGDHLRALQELRLVDCFWRHLLNMLPWRQQQHQQPAVPGRSAVAGAAVPQQQPQQQQPRPAVASVAAAAAAGSPPAVSDVQQDGQRGHEQRRAGSLDNTGRSAATSTSTSQTPATATAAAGGLAQQAALLRPADGAAAGGSGGGGGGGKGDESSSAGPAGAGVCCQPSACGQLKVLQVTVCERLDDWEASDRGLLVRVGKALLPLVDSGCRVQLKVAQNAQPNIWNESDEDGKPWEPVAVWRHIKAAQNLRRLKVETKAQAERMARGRQMQAARRKEKEFVFLDR</sequence>
<dbReference type="AlphaFoldDB" id="A0A8J4LV93"/>
<evidence type="ECO:0000313" key="2">
    <source>
        <dbReference type="EMBL" id="GIM10961.1"/>
    </source>
</evidence>
<feature type="region of interest" description="Disordered" evidence="1">
    <location>
        <begin position="351"/>
        <end position="434"/>
    </location>
</feature>
<evidence type="ECO:0000256" key="1">
    <source>
        <dbReference type="SAM" id="MobiDB-lite"/>
    </source>
</evidence>
<gene>
    <name evidence="2" type="ORF">Vretimale_14560</name>
</gene>
<feature type="compositionally biased region" description="Low complexity" evidence="1">
    <location>
        <begin position="356"/>
        <end position="393"/>
    </location>
</feature>